<sequence>MVHHISRSLPPNKNQEPILKFLPSVYSVGIVRETIGSFLSLLFIASLIIGIGAPYFAGIFPPNVVTWVEQNRTMIIAAGFVANLIGGSILQSGAFEMFMDDTLIFSKLQQNKMLSAIDLAEIVIQALVHATE</sequence>
<reference evidence="2 3" key="1">
    <citation type="journal article" date="2018" name="Microb. Genom.">
        <title>Expanding an expanded genome: long-read sequencing of Trypanosoma cruzi.</title>
        <authorList>
            <person name="Berna L."/>
            <person name="Rodriguez M."/>
            <person name="Chiribao M.L."/>
            <person name="Parodi-Talice A."/>
            <person name="Pita S."/>
            <person name="Rijo G."/>
            <person name="Alvarez-Valin F."/>
            <person name="Robello C."/>
        </authorList>
    </citation>
    <scope>NUCLEOTIDE SEQUENCE [LARGE SCALE GENOMIC DNA]</scope>
    <source>
        <strain evidence="2 3">Dm28c</strain>
    </source>
</reference>
<gene>
    <name evidence="2" type="ORF">C4B63_15g33c</name>
</gene>
<evidence type="ECO:0000313" key="2">
    <source>
        <dbReference type="EMBL" id="PWU97438.1"/>
    </source>
</evidence>
<dbReference type="VEuPathDB" id="TriTrypDB:TcCLB.505163.70"/>
<keyword evidence="1" id="KW-1133">Transmembrane helix</keyword>
<dbReference type="Proteomes" id="UP000246121">
    <property type="component" value="Unassembled WGS sequence"/>
</dbReference>
<keyword evidence="1" id="KW-0472">Membrane</keyword>
<evidence type="ECO:0000313" key="3">
    <source>
        <dbReference type="Proteomes" id="UP000246121"/>
    </source>
</evidence>
<keyword evidence="1" id="KW-0812">Transmembrane</keyword>
<dbReference type="EMBL" id="PRFA01000015">
    <property type="protein sequence ID" value="PWU97438.1"/>
    <property type="molecule type" value="Genomic_DNA"/>
</dbReference>
<accession>A0A2V2VQC0</accession>
<dbReference type="VEuPathDB" id="TriTrypDB:TcCL_NonESM13610"/>
<feature type="transmembrane region" description="Helical" evidence="1">
    <location>
        <begin position="72"/>
        <end position="90"/>
    </location>
</feature>
<dbReference type="GO" id="GO:0004791">
    <property type="term" value="F:thioredoxin-disulfide reductase (NADPH) activity"/>
    <property type="evidence" value="ECO:0007669"/>
    <property type="project" value="TreeGrafter"/>
</dbReference>
<dbReference type="InterPro" id="IPR019389">
    <property type="entry name" value="Selenoprotein_T"/>
</dbReference>
<evidence type="ECO:0000256" key="1">
    <source>
        <dbReference type="SAM" id="Phobius"/>
    </source>
</evidence>
<feature type="transmembrane region" description="Helical" evidence="1">
    <location>
        <begin position="38"/>
        <end position="60"/>
    </location>
</feature>
<proteinExistence type="predicted"/>
<dbReference type="PANTHER" id="PTHR13544">
    <property type="entry name" value="SELENOPROTEIN T"/>
    <property type="match status" value="1"/>
</dbReference>
<dbReference type="AlphaFoldDB" id="A0A2V2VQC0"/>
<dbReference type="VEuPathDB" id="TriTrypDB:TcCLB.503599.70"/>
<comment type="caution">
    <text evidence="2">The sequence shown here is derived from an EMBL/GenBank/DDBJ whole genome shotgun (WGS) entry which is preliminary data.</text>
</comment>
<dbReference type="OrthoDB" id="60822at2759"/>
<dbReference type="GO" id="GO:0045454">
    <property type="term" value="P:cell redox homeostasis"/>
    <property type="evidence" value="ECO:0007669"/>
    <property type="project" value="TreeGrafter"/>
</dbReference>
<dbReference type="VEuPathDB" id="TriTrypDB:C4B63_15g33c"/>
<dbReference type="GO" id="GO:0005789">
    <property type="term" value="C:endoplasmic reticulum membrane"/>
    <property type="evidence" value="ECO:0007669"/>
    <property type="project" value="TreeGrafter"/>
</dbReference>
<protein>
    <submittedName>
        <fullName evidence="2">Uncharacterized protein</fullName>
    </submittedName>
</protein>
<name>A0A2V2VQC0_TRYCR</name>
<dbReference type="VEuPathDB" id="TriTrypDB:TcG_08495"/>
<organism evidence="2 3">
    <name type="scientific">Trypanosoma cruzi</name>
    <dbReference type="NCBI Taxonomy" id="5693"/>
    <lineage>
        <taxon>Eukaryota</taxon>
        <taxon>Discoba</taxon>
        <taxon>Euglenozoa</taxon>
        <taxon>Kinetoplastea</taxon>
        <taxon>Metakinetoplastina</taxon>
        <taxon>Trypanosomatida</taxon>
        <taxon>Trypanosomatidae</taxon>
        <taxon>Trypanosoma</taxon>
        <taxon>Schizotrypanum</taxon>
    </lineage>
</organism>
<dbReference type="PANTHER" id="PTHR13544:SF0">
    <property type="entry name" value="THIOREDOXIN REDUCTASE-LIKE SELENOPROTEIN T"/>
    <property type="match status" value="1"/>
</dbReference>